<reference evidence="1" key="1">
    <citation type="submission" date="2019-09" db="EMBL/GenBank/DDBJ databases">
        <title>Characterisation of the sponge microbiome using genome-centric metagenomics.</title>
        <authorList>
            <person name="Engelberts J.P."/>
            <person name="Robbins S.J."/>
            <person name="De Goeij J.M."/>
            <person name="Aranda M."/>
            <person name="Bell S.C."/>
            <person name="Webster N.S."/>
        </authorList>
    </citation>
    <scope>NUCLEOTIDE SEQUENCE</scope>
    <source>
        <strain evidence="1">SB0675_bin_29</strain>
    </source>
</reference>
<gene>
    <name evidence="1" type="ORF">F4148_02310</name>
</gene>
<comment type="caution">
    <text evidence="1">The sequence shown here is derived from an EMBL/GenBank/DDBJ whole genome shotgun (WGS) entry which is preliminary data.</text>
</comment>
<evidence type="ECO:0000313" key="1">
    <source>
        <dbReference type="EMBL" id="MYH60632.1"/>
    </source>
</evidence>
<protein>
    <submittedName>
        <fullName evidence="1">Uncharacterized protein</fullName>
    </submittedName>
</protein>
<proteinExistence type="predicted"/>
<dbReference type="AlphaFoldDB" id="A0A6B1FSN2"/>
<dbReference type="InterPro" id="IPR010985">
    <property type="entry name" value="Ribbon_hlx_hlx"/>
</dbReference>
<sequence>MNMKRIVTINLPDDVYRRLLRSAARNGWTPAEEIEHLIMRQFDRDYSQAEFEKLVREMRRGRWKD</sequence>
<name>A0A6B1FSN2_9CHLR</name>
<accession>A0A6B1FSN2</accession>
<dbReference type="EMBL" id="VYDA01000089">
    <property type="protein sequence ID" value="MYH60632.1"/>
    <property type="molecule type" value="Genomic_DNA"/>
</dbReference>
<dbReference type="GO" id="GO:0006355">
    <property type="term" value="P:regulation of DNA-templated transcription"/>
    <property type="evidence" value="ECO:0007669"/>
    <property type="project" value="InterPro"/>
</dbReference>
<dbReference type="SUPFAM" id="SSF47598">
    <property type="entry name" value="Ribbon-helix-helix"/>
    <property type="match status" value="1"/>
</dbReference>
<organism evidence="1">
    <name type="scientific">Caldilineaceae bacterium SB0675_bin_29</name>
    <dbReference type="NCBI Taxonomy" id="2605266"/>
    <lineage>
        <taxon>Bacteria</taxon>
        <taxon>Bacillati</taxon>
        <taxon>Chloroflexota</taxon>
        <taxon>Caldilineae</taxon>
        <taxon>Caldilineales</taxon>
        <taxon>Caldilineaceae</taxon>
    </lineage>
</organism>